<evidence type="ECO:0000313" key="1">
    <source>
        <dbReference type="EMBL" id="GIY91270.1"/>
    </source>
</evidence>
<evidence type="ECO:0008006" key="3">
    <source>
        <dbReference type="Google" id="ProtNLM"/>
    </source>
</evidence>
<comment type="caution">
    <text evidence="1">The sequence shown here is derived from an EMBL/GenBank/DDBJ whole genome shotgun (WGS) entry which is preliminary data.</text>
</comment>
<reference evidence="1 2" key="1">
    <citation type="submission" date="2021-06" db="EMBL/GenBank/DDBJ databases">
        <title>Caerostris darwini draft genome.</title>
        <authorList>
            <person name="Kono N."/>
            <person name="Arakawa K."/>
        </authorList>
    </citation>
    <scope>NUCLEOTIDE SEQUENCE [LARGE SCALE GENOMIC DNA]</scope>
</reference>
<evidence type="ECO:0000313" key="2">
    <source>
        <dbReference type="Proteomes" id="UP001054837"/>
    </source>
</evidence>
<name>A0AAV4X826_9ARAC</name>
<keyword evidence="2" id="KW-1185">Reference proteome</keyword>
<accession>A0AAV4X826</accession>
<sequence length="107" mass="12524">MPFKTQMCPLCSRAQHHRMYPVKGIIKKCVNCKGSHVTYWRGGPRFPRKRHHQFKRKPDVIEKAPIKTPKSFLNFKHLIPPQSQLPTIEPLTRTLSQANHINNKAFQ</sequence>
<organism evidence="1 2">
    <name type="scientific">Caerostris darwini</name>
    <dbReference type="NCBI Taxonomy" id="1538125"/>
    <lineage>
        <taxon>Eukaryota</taxon>
        <taxon>Metazoa</taxon>
        <taxon>Ecdysozoa</taxon>
        <taxon>Arthropoda</taxon>
        <taxon>Chelicerata</taxon>
        <taxon>Arachnida</taxon>
        <taxon>Araneae</taxon>
        <taxon>Araneomorphae</taxon>
        <taxon>Entelegynae</taxon>
        <taxon>Araneoidea</taxon>
        <taxon>Araneidae</taxon>
        <taxon>Caerostris</taxon>
    </lineage>
</organism>
<gene>
    <name evidence="1" type="ORF">CDAR_451901</name>
</gene>
<dbReference type="EMBL" id="BPLQ01015731">
    <property type="protein sequence ID" value="GIY91270.1"/>
    <property type="molecule type" value="Genomic_DNA"/>
</dbReference>
<dbReference type="AlphaFoldDB" id="A0AAV4X826"/>
<dbReference type="Proteomes" id="UP001054837">
    <property type="component" value="Unassembled WGS sequence"/>
</dbReference>
<proteinExistence type="predicted"/>
<protein>
    <recommendedName>
        <fullName evidence="3">50S ribosomal protein L44e</fullName>
    </recommendedName>
</protein>